<proteinExistence type="predicted"/>
<feature type="domain" description="SnoaL-like" evidence="1">
    <location>
        <begin position="6"/>
        <end position="117"/>
    </location>
</feature>
<sequence>MTATVTDLVQVIAREREGRDRGWWDQMASCYHPDSQVRSMWFTGTGRQFALASREMAARGDHARHRLSVPSVHHHGERAVVTMPMAIELRIKIRGVEADLVSYARGIYRMERRDGWFGICELSTIYERDTLTPVVPGEAIPIDRQRLAAQPPSYRMLAYYFDGRGYDVDPDLPGDDRPESGDALLADAFDWLRN</sequence>
<reference evidence="2 3" key="1">
    <citation type="submission" date="2019-11" db="EMBL/GenBank/DDBJ databases">
        <authorList>
            <person name="Holert J."/>
        </authorList>
    </citation>
    <scope>NUCLEOTIDE SEQUENCE [LARGE SCALE GENOMIC DNA]</scope>
    <source>
        <strain evidence="2">BC8_1</strain>
    </source>
</reference>
<dbReference type="OrthoDB" id="1492465at2"/>
<dbReference type="Pfam" id="PF13577">
    <property type="entry name" value="SnoaL_4"/>
    <property type="match status" value="1"/>
</dbReference>
<dbReference type="Gene3D" id="3.10.450.50">
    <property type="match status" value="1"/>
</dbReference>
<name>A0A5S9Q8P1_MYCVN</name>
<dbReference type="InterPro" id="IPR037401">
    <property type="entry name" value="SnoaL-like"/>
</dbReference>
<evidence type="ECO:0000313" key="3">
    <source>
        <dbReference type="Proteomes" id="UP000430146"/>
    </source>
</evidence>
<dbReference type="InterPro" id="IPR032710">
    <property type="entry name" value="NTF2-like_dom_sf"/>
</dbReference>
<protein>
    <recommendedName>
        <fullName evidence="1">SnoaL-like domain-containing protein</fullName>
    </recommendedName>
</protein>
<evidence type="ECO:0000259" key="1">
    <source>
        <dbReference type="Pfam" id="PF13577"/>
    </source>
</evidence>
<dbReference type="Proteomes" id="UP000430146">
    <property type="component" value="Unassembled WGS sequence"/>
</dbReference>
<gene>
    <name evidence="2" type="ORF">AELLOGFF_03704</name>
</gene>
<keyword evidence="3" id="KW-1185">Reference proteome</keyword>
<dbReference type="EMBL" id="CACSIP010000013">
    <property type="protein sequence ID" value="CAA0114165.1"/>
    <property type="molecule type" value="Genomic_DNA"/>
</dbReference>
<dbReference type="RefSeq" id="WP_159230352.1">
    <property type="nucleotide sequence ID" value="NZ_CACSIP010000013.1"/>
</dbReference>
<evidence type="ECO:0000313" key="2">
    <source>
        <dbReference type="EMBL" id="CAA0114165.1"/>
    </source>
</evidence>
<accession>A0A5S9Q8P1</accession>
<organism evidence="2 3">
    <name type="scientific">Mycolicibacterium vanbaalenii</name>
    <name type="common">Mycobacterium vanbaalenii</name>
    <dbReference type="NCBI Taxonomy" id="110539"/>
    <lineage>
        <taxon>Bacteria</taxon>
        <taxon>Bacillati</taxon>
        <taxon>Actinomycetota</taxon>
        <taxon>Actinomycetes</taxon>
        <taxon>Mycobacteriales</taxon>
        <taxon>Mycobacteriaceae</taxon>
        <taxon>Mycolicibacterium</taxon>
    </lineage>
</organism>
<dbReference type="AlphaFoldDB" id="A0A5S9Q8P1"/>
<dbReference type="SUPFAM" id="SSF54427">
    <property type="entry name" value="NTF2-like"/>
    <property type="match status" value="1"/>
</dbReference>